<keyword evidence="8" id="KW-0274">FAD</keyword>
<keyword evidence="15" id="KW-1185">Reference proteome</keyword>
<sequence length="271" mass="30781">MNADGTISQADNTSLRELCLDIRRQVDALLMDASGDDMLQNVKLRTRASLAVIEEALSLYPRQTRLHTLSLSYNGGKDCLVMLILYLAALANYASALPEALQSIYIVSKDPFSQVEAFTLETSRKYHLALLRVERENMREAFAEYLSPQGAGKDVKAILVGTRRTDPHGSQLKDFSPTDGKWPAFMRVNAVVYWKYREIWQFIRYLKIPYCELYDLGYTSLGGTQDTHPNPALIVPEGETEGLLAPDGRRYRPAYELYEDEEERLGRDWAT</sequence>
<protein>
    <recommendedName>
        <fullName evidence="2">FAD synthase</fullName>
        <ecNumber evidence="2">2.7.7.2</ecNumber>
    </recommendedName>
    <alternativeName>
        <fullName evidence="10">FAD pyrophosphorylase</fullName>
    </alternativeName>
    <alternativeName>
        <fullName evidence="11">FMN adenylyltransferase</fullName>
    </alternativeName>
</protein>
<dbReference type="InterPro" id="IPR002500">
    <property type="entry name" value="PAPS_reduct_dom"/>
</dbReference>
<evidence type="ECO:0000313" key="14">
    <source>
        <dbReference type="EMBL" id="CAF9903381.1"/>
    </source>
</evidence>
<evidence type="ECO:0000256" key="11">
    <source>
        <dbReference type="ARBA" id="ARBA00031871"/>
    </source>
</evidence>
<dbReference type="CDD" id="cd23948">
    <property type="entry name" value="FAD_synthase"/>
    <property type="match status" value="1"/>
</dbReference>
<reference evidence="14" key="1">
    <citation type="submission" date="2021-03" db="EMBL/GenBank/DDBJ databases">
        <authorList>
            <person name="Tagirdzhanova G."/>
        </authorList>
    </citation>
    <scope>NUCLEOTIDE SEQUENCE</scope>
</reference>
<keyword evidence="9" id="KW-0067">ATP-binding</keyword>
<evidence type="ECO:0000256" key="6">
    <source>
        <dbReference type="ARBA" id="ARBA00022695"/>
    </source>
</evidence>
<dbReference type="Pfam" id="PF01507">
    <property type="entry name" value="PAPS_reduct"/>
    <property type="match status" value="1"/>
</dbReference>
<dbReference type="GO" id="GO:0005524">
    <property type="term" value="F:ATP binding"/>
    <property type="evidence" value="ECO:0007669"/>
    <property type="project" value="UniProtKB-KW"/>
</dbReference>
<evidence type="ECO:0000259" key="13">
    <source>
        <dbReference type="Pfam" id="PF01507"/>
    </source>
</evidence>
<proteinExistence type="predicted"/>
<keyword evidence="6" id="KW-0548">Nucleotidyltransferase</keyword>
<evidence type="ECO:0000256" key="7">
    <source>
        <dbReference type="ARBA" id="ARBA00022741"/>
    </source>
</evidence>
<dbReference type="AlphaFoldDB" id="A0A8H3EI20"/>
<keyword evidence="7" id="KW-0547">Nucleotide-binding</keyword>
<organism evidence="14 15">
    <name type="scientific">Gomphillus americanus</name>
    <dbReference type="NCBI Taxonomy" id="1940652"/>
    <lineage>
        <taxon>Eukaryota</taxon>
        <taxon>Fungi</taxon>
        <taxon>Dikarya</taxon>
        <taxon>Ascomycota</taxon>
        <taxon>Pezizomycotina</taxon>
        <taxon>Lecanoromycetes</taxon>
        <taxon>OSLEUM clade</taxon>
        <taxon>Ostropomycetidae</taxon>
        <taxon>Ostropales</taxon>
        <taxon>Graphidaceae</taxon>
        <taxon>Gomphilloideae</taxon>
        <taxon>Gomphillus</taxon>
    </lineage>
</organism>
<evidence type="ECO:0000256" key="10">
    <source>
        <dbReference type="ARBA" id="ARBA00031145"/>
    </source>
</evidence>
<accession>A0A8H3EI20</accession>
<evidence type="ECO:0000256" key="2">
    <source>
        <dbReference type="ARBA" id="ARBA00012393"/>
    </source>
</evidence>
<dbReference type="PANTHER" id="PTHR23293:SF9">
    <property type="entry name" value="FAD SYNTHASE"/>
    <property type="match status" value="1"/>
</dbReference>
<dbReference type="EMBL" id="CAJPDQ010000001">
    <property type="protein sequence ID" value="CAF9903381.1"/>
    <property type="molecule type" value="Genomic_DNA"/>
</dbReference>
<evidence type="ECO:0000256" key="4">
    <source>
        <dbReference type="ARBA" id="ARBA00022643"/>
    </source>
</evidence>
<keyword evidence="4" id="KW-0288">FMN</keyword>
<feature type="domain" description="Phosphoadenosine phosphosulphate reductase" evidence="13">
    <location>
        <begin position="69"/>
        <end position="229"/>
    </location>
</feature>
<evidence type="ECO:0000256" key="9">
    <source>
        <dbReference type="ARBA" id="ARBA00022840"/>
    </source>
</evidence>
<dbReference type="Gene3D" id="3.40.50.620">
    <property type="entry name" value="HUPs"/>
    <property type="match status" value="1"/>
</dbReference>
<dbReference type="InterPro" id="IPR014729">
    <property type="entry name" value="Rossmann-like_a/b/a_fold"/>
</dbReference>
<dbReference type="GO" id="GO:0006747">
    <property type="term" value="P:FAD biosynthetic process"/>
    <property type="evidence" value="ECO:0007669"/>
    <property type="project" value="TreeGrafter"/>
</dbReference>
<dbReference type="EC" id="2.7.7.2" evidence="2"/>
<dbReference type="PANTHER" id="PTHR23293">
    <property type="entry name" value="FAD SYNTHETASE-RELATED FMN ADENYLYLTRANSFERASE"/>
    <property type="match status" value="1"/>
</dbReference>
<gene>
    <name evidence="14" type="ORF">GOMPHAMPRED_000219</name>
</gene>
<keyword evidence="3" id="KW-0285">Flavoprotein</keyword>
<keyword evidence="5" id="KW-0808">Transferase</keyword>
<comment type="catalytic activity">
    <reaction evidence="12">
        <text>FMN + ATP + H(+) = FAD + diphosphate</text>
        <dbReference type="Rhea" id="RHEA:17237"/>
        <dbReference type="ChEBI" id="CHEBI:15378"/>
        <dbReference type="ChEBI" id="CHEBI:30616"/>
        <dbReference type="ChEBI" id="CHEBI:33019"/>
        <dbReference type="ChEBI" id="CHEBI:57692"/>
        <dbReference type="ChEBI" id="CHEBI:58210"/>
        <dbReference type="EC" id="2.7.7.2"/>
    </reaction>
</comment>
<comment type="caution">
    <text evidence="14">The sequence shown here is derived from an EMBL/GenBank/DDBJ whole genome shotgun (WGS) entry which is preliminary data.</text>
</comment>
<evidence type="ECO:0000313" key="15">
    <source>
        <dbReference type="Proteomes" id="UP000664169"/>
    </source>
</evidence>
<dbReference type="SUPFAM" id="SSF52402">
    <property type="entry name" value="Adenine nucleotide alpha hydrolases-like"/>
    <property type="match status" value="1"/>
</dbReference>
<evidence type="ECO:0000256" key="12">
    <source>
        <dbReference type="ARBA" id="ARBA00049494"/>
    </source>
</evidence>
<evidence type="ECO:0000256" key="5">
    <source>
        <dbReference type="ARBA" id="ARBA00022679"/>
    </source>
</evidence>
<dbReference type="OrthoDB" id="270728at2759"/>
<dbReference type="GO" id="GO:0003919">
    <property type="term" value="F:FMN adenylyltransferase activity"/>
    <property type="evidence" value="ECO:0007669"/>
    <property type="project" value="UniProtKB-EC"/>
</dbReference>
<evidence type="ECO:0000256" key="8">
    <source>
        <dbReference type="ARBA" id="ARBA00022827"/>
    </source>
</evidence>
<dbReference type="Proteomes" id="UP000664169">
    <property type="component" value="Unassembled WGS sequence"/>
</dbReference>
<evidence type="ECO:0000256" key="3">
    <source>
        <dbReference type="ARBA" id="ARBA00022630"/>
    </source>
</evidence>
<name>A0A8H3EI20_9LECA</name>
<comment type="pathway">
    <text evidence="1">Cofactor biosynthesis; FAD biosynthesis; FAD from FMN: step 1/1.</text>
</comment>
<evidence type="ECO:0000256" key="1">
    <source>
        <dbReference type="ARBA" id="ARBA00004726"/>
    </source>
</evidence>